<reference evidence="1 2" key="1">
    <citation type="submission" date="2018-09" db="EMBL/GenBank/DDBJ databases">
        <authorList>
            <person name="Rimple P.A."/>
            <person name="Stoner T.H."/>
            <person name="Garlena R.A."/>
            <person name="Russell D.A."/>
            <person name="Pope W.H."/>
            <person name="Jacobs-Sera D."/>
            <person name="Hatfull G.F."/>
        </authorList>
    </citation>
    <scope>NUCLEOTIDE SEQUENCE [LARGE SCALE GENOMIC DNA]</scope>
</reference>
<dbReference type="EMBL" id="MH834605">
    <property type="protein sequence ID" value="AYN57451.1"/>
    <property type="molecule type" value="Genomic_DNA"/>
</dbReference>
<organism evidence="1 2">
    <name type="scientific">Arthrobacter phage Constance</name>
    <dbReference type="NCBI Taxonomy" id="2419950"/>
    <lineage>
        <taxon>Viruses</taxon>
        <taxon>Duplodnaviria</taxon>
        <taxon>Heunggongvirae</taxon>
        <taxon>Uroviricota</taxon>
        <taxon>Caudoviricetes</taxon>
        <taxon>Bridgettevirus</taxon>
        <taxon>Bridgettevirus constance</taxon>
    </lineage>
</organism>
<gene>
    <name evidence="1" type="primary">45</name>
    <name evidence="1" type="ORF">PBI_CONSTANCE_45</name>
</gene>
<protein>
    <submittedName>
        <fullName evidence="1">Uncharacterized protein</fullName>
    </submittedName>
</protein>
<keyword evidence="2" id="KW-1185">Reference proteome</keyword>
<proteinExistence type="predicted"/>
<evidence type="ECO:0000313" key="1">
    <source>
        <dbReference type="EMBL" id="AYN57451.1"/>
    </source>
</evidence>
<sequence length="128" mass="13700">MTTETATAQDAQQPKLEDKVLALAALVTGEEAKAAELKAEAAKHTSLADGYKAELRQLLDVGTHTFGNIKVTLANPSRSFDTDAFMKAYPIELNPALYTAVINSKALPPNLKEQFMAPGTGEPKVTVK</sequence>
<dbReference type="GeneID" id="55006541"/>
<name>A0A3G2KET3_9CAUD</name>
<evidence type="ECO:0000313" key="2">
    <source>
        <dbReference type="Proteomes" id="UP000274513"/>
    </source>
</evidence>
<dbReference type="Proteomes" id="UP000274513">
    <property type="component" value="Segment"/>
</dbReference>
<accession>A0A3G2KET3</accession>
<dbReference type="KEGG" id="vg:55006541"/>
<dbReference type="RefSeq" id="YP_009815318.1">
    <property type="nucleotide sequence ID" value="NC_048092.1"/>
</dbReference>